<dbReference type="Gene3D" id="3.40.50.1110">
    <property type="entry name" value="SGNH hydrolase"/>
    <property type="match status" value="1"/>
</dbReference>
<dbReference type="PANTHER" id="PTHR45648">
    <property type="entry name" value="GDSL LIPASE/ACYLHYDROLASE FAMILY PROTEIN (AFU_ORTHOLOGUE AFUA_4G14700)"/>
    <property type="match status" value="1"/>
</dbReference>
<keyword evidence="2" id="KW-0732">Signal</keyword>
<protein>
    <submittedName>
        <fullName evidence="3">Uncharacterized protein</fullName>
    </submittedName>
</protein>
<proteinExistence type="predicted"/>
<evidence type="ECO:0000313" key="4">
    <source>
        <dbReference type="Proteomes" id="UP001341840"/>
    </source>
</evidence>
<feature type="chain" id="PRO_5046708942" evidence="2">
    <location>
        <begin position="22"/>
        <end position="106"/>
    </location>
</feature>
<dbReference type="InterPro" id="IPR051058">
    <property type="entry name" value="GDSL_Est/Lipase"/>
</dbReference>
<sequence length="106" mass="11415">MSTSRLDMVLLRLGVITIGYGATPIGSRISSDNNKDMNRFGGLNGAMIGCMSMDTTCNEPSKHLWWDLLNPTQAVNSILADAAWSGSPMSNLCNPITILELVSIKV</sequence>
<gene>
    <name evidence="3" type="ORF">PIB30_061716</name>
</gene>
<evidence type="ECO:0000256" key="1">
    <source>
        <dbReference type="ARBA" id="ARBA00022801"/>
    </source>
</evidence>
<dbReference type="PANTHER" id="PTHR45648:SF7">
    <property type="entry name" value="OS12G0126100 PROTEIN"/>
    <property type="match status" value="1"/>
</dbReference>
<dbReference type="EMBL" id="JASCZI010151598">
    <property type="protein sequence ID" value="MED6173661.1"/>
    <property type="molecule type" value="Genomic_DNA"/>
</dbReference>
<feature type="signal peptide" evidence="2">
    <location>
        <begin position="1"/>
        <end position="21"/>
    </location>
</feature>
<dbReference type="Proteomes" id="UP001341840">
    <property type="component" value="Unassembled WGS sequence"/>
</dbReference>
<comment type="caution">
    <text evidence="3">The sequence shown here is derived from an EMBL/GenBank/DDBJ whole genome shotgun (WGS) entry which is preliminary data.</text>
</comment>
<dbReference type="InterPro" id="IPR036514">
    <property type="entry name" value="SGNH_hydro_sf"/>
</dbReference>
<evidence type="ECO:0000313" key="3">
    <source>
        <dbReference type="EMBL" id="MED6173661.1"/>
    </source>
</evidence>
<organism evidence="3 4">
    <name type="scientific">Stylosanthes scabra</name>
    <dbReference type="NCBI Taxonomy" id="79078"/>
    <lineage>
        <taxon>Eukaryota</taxon>
        <taxon>Viridiplantae</taxon>
        <taxon>Streptophyta</taxon>
        <taxon>Embryophyta</taxon>
        <taxon>Tracheophyta</taxon>
        <taxon>Spermatophyta</taxon>
        <taxon>Magnoliopsida</taxon>
        <taxon>eudicotyledons</taxon>
        <taxon>Gunneridae</taxon>
        <taxon>Pentapetalae</taxon>
        <taxon>rosids</taxon>
        <taxon>fabids</taxon>
        <taxon>Fabales</taxon>
        <taxon>Fabaceae</taxon>
        <taxon>Papilionoideae</taxon>
        <taxon>50 kb inversion clade</taxon>
        <taxon>dalbergioids sensu lato</taxon>
        <taxon>Dalbergieae</taxon>
        <taxon>Pterocarpus clade</taxon>
        <taxon>Stylosanthes</taxon>
    </lineage>
</organism>
<keyword evidence="1" id="KW-0378">Hydrolase</keyword>
<evidence type="ECO:0000256" key="2">
    <source>
        <dbReference type="SAM" id="SignalP"/>
    </source>
</evidence>
<name>A0ABU6VK58_9FABA</name>
<accession>A0ABU6VK58</accession>
<reference evidence="3 4" key="1">
    <citation type="journal article" date="2023" name="Plants (Basel)">
        <title>Bridging the Gap: Combining Genomics and Transcriptomics Approaches to Understand Stylosanthes scabra, an Orphan Legume from the Brazilian Caatinga.</title>
        <authorList>
            <person name="Ferreira-Neto J.R.C."/>
            <person name="da Silva M.D."/>
            <person name="Binneck E."/>
            <person name="de Melo N.F."/>
            <person name="da Silva R.H."/>
            <person name="de Melo A.L.T.M."/>
            <person name="Pandolfi V."/>
            <person name="Bustamante F.O."/>
            <person name="Brasileiro-Vidal A.C."/>
            <person name="Benko-Iseppon A.M."/>
        </authorList>
    </citation>
    <scope>NUCLEOTIDE SEQUENCE [LARGE SCALE GENOMIC DNA]</scope>
    <source>
        <tissue evidence="3">Leaves</tissue>
    </source>
</reference>
<keyword evidence="4" id="KW-1185">Reference proteome</keyword>